<evidence type="ECO:0000256" key="4">
    <source>
        <dbReference type="ARBA" id="ARBA00023284"/>
    </source>
</evidence>
<dbReference type="EC" id="1.11.1.24" evidence="8"/>
<dbReference type="FunFam" id="3.30.1020.10:FF:000001">
    <property type="entry name" value="1-Cys peroxiredoxin"/>
    <property type="match status" value="1"/>
</dbReference>
<evidence type="ECO:0000256" key="5">
    <source>
        <dbReference type="ARBA" id="ARBA00025719"/>
    </source>
</evidence>
<keyword evidence="3 8" id="KW-0560">Oxidoreductase</keyword>
<dbReference type="EMBL" id="GCHU01013169">
    <property type="protein sequence ID" value="JAG87203.1"/>
    <property type="molecule type" value="Transcribed_RNA"/>
</dbReference>
<feature type="domain" description="Thioredoxin" evidence="10">
    <location>
        <begin position="3"/>
        <end position="164"/>
    </location>
</feature>
<dbReference type="PIRSF" id="PIRSF000239">
    <property type="entry name" value="AHPC"/>
    <property type="match status" value="1"/>
</dbReference>
<dbReference type="InterPro" id="IPR045020">
    <property type="entry name" value="PRX_1cys"/>
</dbReference>
<dbReference type="SUPFAM" id="SSF52833">
    <property type="entry name" value="Thioredoxin-like"/>
    <property type="match status" value="1"/>
</dbReference>
<protein>
    <recommendedName>
        <fullName evidence="8">Peroxiredoxin</fullName>
        <ecNumber evidence="8">1.11.1.24</ecNumber>
    </recommendedName>
</protein>
<dbReference type="CDD" id="cd03016">
    <property type="entry name" value="PRX_1cys"/>
    <property type="match status" value="1"/>
</dbReference>
<dbReference type="Pfam" id="PF00578">
    <property type="entry name" value="AhpC-TSA"/>
    <property type="match status" value="1"/>
</dbReference>
<evidence type="ECO:0000256" key="6">
    <source>
        <dbReference type="ARBA" id="ARBA00045282"/>
    </source>
</evidence>
<dbReference type="GO" id="GO:0005739">
    <property type="term" value="C:mitochondrion"/>
    <property type="evidence" value="ECO:0007669"/>
    <property type="project" value="TreeGrafter"/>
</dbReference>
<keyword evidence="2 8" id="KW-0049">Antioxidant</keyword>
<dbReference type="InterPro" id="IPR036249">
    <property type="entry name" value="Thioredoxin-like_sf"/>
</dbReference>
<dbReference type="InterPro" id="IPR000866">
    <property type="entry name" value="AhpC/TSA"/>
</dbReference>
<keyword evidence="4 8" id="KW-0676">Redox-active center</keyword>
<dbReference type="GO" id="GO:0045454">
    <property type="term" value="P:cell redox homeostasis"/>
    <property type="evidence" value="ECO:0007669"/>
    <property type="project" value="TreeGrafter"/>
</dbReference>
<dbReference type="AlphaFoldDB" id="A0A0C9S7L7"/>
<evidence type="ECO:0000256" key="9">
    <source>
        <dbReference type="PIRSR" id="PIRSR000239-1"/>
    </source>
</evidence>
<evidence type="ECO:0000256" key="2">
    <source>
        <dbReference type="ARBA" id="ARBA00022862"/>
    </source>
</evidence>
<dbReference type="PANTHER" id="PTHR43503">
    <property type="entry name" value="MCG48959-RELATED"/>
    <property type="match status" value="1"/>
</dbReference>
<dbReference type="InterPro" id="IPR024706">
    <property type="entry name" value="Peroxiredoxin_AhpC-typ"/>
</dbReference>
<evidence type="ECO:0000256" key="1">
    <source>
        <dbReference type="ARBA" id="ARBA00022559"/>
    </source>
</evidence>
<evidence type="ECO:0000256" key="8">
    <source>
        <dbReference type="PIRNR" id="PIRNR000239"/>
    </source>
</evidence>
<dbReference type="InterPro" id="IPR013766">
    <property type="entry name" value="Thioredoxin_domain"/>
</dbReference>
<comment type="function">
    <text evidence="6">Thiol-specific peroxidase that catalyzes the reduction of hydrogen peroxide and organic hydroperoxides to water and alcohols, respectively. Seems to contribute to the inhibition of germination during stress.</text>
</comment>
<evidence type="ECO:0000256" key="3">
    <source>
        <dbReference type="ARBA" id="ARBA00023002"/>
    </source>
</evidence>
<dbReference type="FunFam" id="3.40.30.10:FF:000011">
    <property type="entry name" value="Peroxiredoxin PRX1"/>
    <property type="match status" value="1"/>
</dbReference>
<evidence type="ECO:0000313" key="11">
    <source>
        <dbReference type="EMBL" id="JAG87203.1"/>
    </source>
</evidence>
<dbReference type="PROSITE" id="PS51352">
    <property type="entry name" value="THIOREDOXIN_2"/>
    <property type="match status" value="1"/>
</dbReference>
<evidence type="ECO:0000256" key="7">
    <source>
        <dbReference type="ARBA" id="ARBA00049091"/>
    </source>
</evidence>
<dbReference type="PANTHER" id="PTHR43503:SF12">
    <property type="entry name" value="PEROXIREDOXIN"/>
    <property type="match status" value="1"/>
</dbReference>
<dbReference type="GO" id="GO:0005829">
    <property type="term" value="C:cytosol"/>
    <property type="evidence" value="ECO:0007669"/>
    <property type="project" value="TreeGrafter"/>
</dbReference>
<evidence type="ECO:0000259" key="10">
    <source>
        <dbReference type="PROSITE" id="PS51352"/>
    </source>
</evidence>
<proteinExistence type="inferred from homology"/>
<reference evidence="11" key="1">
    <citation type="submission" date="2015-02" db="EMBL/GenBank/DDBJ databases">
        <title>A transcriptome of Wollemia nobilis - a relic of Gondwana.</title>
        <authorList>
            <person name="Chia J.Y."/>
            <person name="Leong Y.S."/>
            <person name="Abdul Karim S."/>
            <person name="Wan Azmi N."/>
            <person name="Hercus R."/>
            <person name="Croft L."/>
        </authorList>
    </citation>
    <scope>NUCLEOTIDE SEQUENCE</scope>
    <source>
        <strain evidence="11">MaeBrown</strain>
        <tissue evidence="11">Leaf</tissue>
    </source>
</reference>
<sequence length="221" mass="23955">MGLKLGDTVADFEADSSHGKIHLYDYIHNSWAILFSHPADFTPVCTTELGAVGKLMPEFEKRGVKVLALSYNDAESHKAWISDIESYTPGARVTYPIIADPNREIALNYGMLDPAEKDAAGIPLTARAVFVIGPDKTVKLSILYPATTGRNFAEILRVLDSLLLTANYSVATPIDWKAGDKCMVLPSISDGVAAEKFPKGFETVGVPSGKGYIRLTPQPDL</sequence>
<dbReference type="Gene3D" id="3.40.30.10">
    <property type="entry name" value="Glutaredoxin"/>
    <property type="match status" value="1"/>
</dbReference>
<comment type="similarity">
    <text evidence="5">Belongs to the peroxiredoxin family. Prx6 subfamily.</text>
</comment>
<dbReference type="Gene3D" id="3.30.1020.10">
    <property type="entry name" value="Antioxidant, Horf6, Chain A, domain2"/>
    <property type="match status" value="1"/>
</dbReference>
<comment type="catalytic activity">
    <reaction evidence="7 8">
        <text>a hydroperoxide + [thioredoxin]-dithiol = an alcohol + [thioredoxin]-disulfide + H2O</text>
        <dbReference type="Rhea" id="RHEA:62620"/>
        <dbReference type="Rhea" id="RHEA-COMP:10698"/>
        <dbReference type="Rhea" id="RHEA-COMP:10700"/>
        <dbReference type="ChEBI" id="CHEBI:15377"/>
        <dbReference type="ChEBI" id="CHEBI:29950"/>
        <dbReference type="ChEBI" id="CHEBI:30879"/>
        <dbReference type="ChEBI" id="CHEBI:35924"/>
        <dbReference type="ChEBI" id="CHEBI:50058"/>
        <dbReference type="EC" id="1.11.1.24"/>
    </reaction>
</comment>
<organism evidence="11">
    <name type="scientific">Wollemia nobilis</name>
    <dbReference type="NCBI Taxonomy" id="56998"/>
    <lineage>
        <taxon>Eukaryota</taxon>
        <taxon>Viridiplantae</taxon>
        <taxon>Streptophyta</taxon>
        <taxon>Embryophyta</taxon>
        <taxon>Tracheophyta</taxon>
        <taxon>Spermatophyta</taxon>
        <taxon>Pinopsida</taxon>
        <taxon>Pinidae</taxon>
        <taxon>Conifers II</taxon>
        <taxon>Araucariales</taxon>
        <taxon>Araucariaceae</taxon>
        <taxon>Wollemia</taxon>
    </lineage>
</organism>
<keyword evidence="1 8" id="KW-0575">Peroxidase</keyword>
<feature type="active site" description="Cysteine sulfenic acid (-SOH) intermediate; for peroxidase activity" evidence="9">
    <location>
        <position position="45"/>
    </location>
</feature>
<name>A0A0C9S7L7_9CONI</name>
<dbReference type="GO" id="GO:0140824">
    <property type="term" value="F:thioredoxin-dependent peroxiredoxin activity"/>
    <property type="evidence" value="ECO:0007669"/>
    <property type="project" value="UniProtKB-EC"/>
</dbReference>
<accession>A0A0C9S7L7</accession>